<keyword evidence="11 19" id="KW-0479">Metal-binding</keyword>
<dbReference type="FunFam" id="3.40.50.150:FF:000060">
    <property type="entry name" value="tRNA (guanine-N(7)-)-methyltransferase"/>
    <property type="match status" value="1"/>
</dbReference>
<comment type="subunit">
    <text evidence="18">Forms a complex with WDR4.</text>
</comment>
<dbReference type="EMBL" id="BFAA01008185">
    <property type="protein sequence ID" value="GCB65544.1"/>
    <property type="molecule type" value="Genomic_DNA"/>
</dbReference>
<evidence type="ECO:0000256" key="18">
    <source>
        <dbReference type="HAMAP-Rule" id="MF_03055"/>
    </source>
</evidence>
<evidence type="ECO:0000256" key="15">
    <source>
        <dbReference type="ARBA" id="ARBA00023033"/>
    </source>
</evidence>
<dbReference type="InterPro" id="IPR036396">
    <property type="entry name" value="Cyt_P450_sf"/>
</dbReference>
<keyword evidence="13" id="KW-0560">Oxidoreductase</keyword>
<organism evidence="20 21">
    <name type="scientific">Scyliorhinus torazame</name>
    <name type="common">Cloudy catshark</name>
    <name type="synonym">Catulus torazame</name>
    <dbReference type="NCBI Taxonomy" id="75743"/>
    <lineage>
        <taxon>Eukaryota</taxon>
        <taxon>Metazoa</taxon>
        <taxon>Chordata</taxon>
        <taxon>Craniata</taxon>
        <taxon>Vertebrata</taxon>
        <taxon>Chondrichthyes</taxon>
        <taxon>Elasmobranchii</taxon>
        <taxon>Galeomorphii</taxon>
        <taxon>Galeoidea</taxon>
        <taxon>Carcharhiniformes</taxon>
        <taxon>Scyliorhinidae</taxon>
        <taxon>Scyliorhinus</taxon>
    </lineage>
</organism>
<dbReference type="InterPro" id="IPR025763">
    <property type="entry name" value="Trm8_euk"/>
</dbReference>
<dbReference type="InterPro" id="IPR002401">
    <property type="entry name" value="Cyt_P450_E_grp-I"/>
</dbReference>
<proteinExistence type="inferred from homology"/>
<dbReference type="InterPro" id="IPR003358">
    <property type="entry name" value="tRNA_(Gua-N-7)_MeTrfase_Trmb"/>
</dbReference>
<dbReference type="GO" id="GO:0106143">
    <property type="term" value="C:tRNA (m7G46) methyltransferase complex"/>
    <property type="evidence" value="ECO:0007669"/>
    <property type="project" value="UniProtKB-ARBA"/>
</dbReference>
<dbReference type="PRINTS" id="PR00463">
    <property type="entry name" value="EP450I"/>
</dbReference>
<feature type="binding site" evidence="18">
    <location>
        <begin position="238"/>
        <end position="239"/>
    </location>
    <ligand>
        <name>S-adenosyl-L-methionine</name>
        <dbReference type="ChEBI" id="CHEBI:59789"/>
    </ligand>
</feature>
<gene>
    <name evidence="18" type="primary">METTL1</name>
    <name evidence="20" type="ORF">scyTo_0014906</name>
</gene>
<keyword evidence="6 18" id="KW-0489">Methyltransferase</keyword>
<evidence type="ECO:0000256" key="19">
    <source>
        <dbReference type="PIRSR" id="PIRSR602401-1"/>
    </source>
</evidence>
<dbReference type="GO" id="GO:0020037">
    <property type="term" value="F:heme binding"/>
    <property type="evidence" value="ECO:0007669"/>
    <property type="project" value="InterPro"/>
</dbReference>
<evidence type="ECO:0000256" key="7">
    <source>
        <dbReference type="ARBA" id="ARBA00022617"/>
    </source>
</evidence>
<dbReference type="GO" id="GO:0008176">
    <property type="term" value="F:tRNA (guanine(46)-N7)-methyltransferase activity"/>
    <property type="evidence" value="ECO:0007669"/>
    <property type="project" value="UniProtKB-UniRule"/>
</dbReference>
<dbReference type="Pfam" id="PF02390">
    <property type="entry name" value="Methyltransf_4"/>
    <property type="match status" value="1"/>
</dbReference>
<sequence>MFKPWSHASNRGFGDDALFMRWSRASIRALGDDALFMRWSRASIRALGDDALFMRWSRASIRALGDDVSFLRWSRASIRALGDDALFLWWSRADISIRLSPFPESAVMAVSAPQKRFYRQRAHSNPMADHVFDYPVTPEEMDWSQHYPEYFKPRSKNDHHDDEKDLIDEKKLKFQVEFADIGCGYGGLLVELSALFPSSLILGLEIRVKVSDYVIDRIKSLRASNPGKYQNIACIRSNAMKYLPNFFTKGQLSKMFFLFPDPHFKKTKHKWRIISSTLLAEYAYVLRVGGLVYTITDVQEVHEWMVKHFTEHPLFEHAQLEELKDDIIIDRLGVCTEEEQPNLFDNPDWLDVILISRLSSGLVEYIGAFLRRQAWVSSQRCSNIKTIRMKVRCRNGLARLHELQLEGKAKYGPVWKARFGPILTVHIADPALIEQVLRQEGKYPIRSELSSWKNYRQYRGHAYGLLTAEGEEWQNLRSMLSKHMLKPKEVEAYDGVLNGVVTDLIYRLRHQQTKNDDVLVKDLAQEFYKFGLEGISSVLFETRIGCLKADVPKETEDFIQSINTMFQMTLITMAMPKFLHKIHPEPWQKFIVCWDYMFAFAKGHIDRRMAEIQQKLARREPIEGKYLTYFLSSQNLPMRTIYGNVTELLLAGVDTISGTMSWTLYELSRHPGVQADLHREIKETVEDKPIPSAADVAKMPLMKAVVKEVLRLYPVIPGNARVIPDKDIQIGEYIIPQKTLITLCHYATSRDQEIFPNPDCFQPKRWLHKDQRFHPYASIPFGFGKRSCIGRRIAELEIYLALARILIHFEVRPEFKGSIVKPMTRTLLMPQQEINLQFIDR</sequence>
<keyword evidence="15" id="KW-0503">Monooxygenase</keyword>
<dbReference type="GO" id="GO:0004497">
    <property type="term" value="F:monooxygenase activity"/>
    <property type="evidence" value="ECO:0007669"/>
    <property type="project" value="UniProtKB-KW"/>
</dbReference>
<keyword evidence="10 18" id="KW-0819">tRNA processing</keyword>
<dbReference type="PANTHER" id="PTHR24279:SF121">
    <property type="entry name" value="CYTOCHROME P450 FAMILY 27 SUBFAMILY B MEMBER 1"/>
    <property type="match status" value="1"/>
</dbReference>
<keyword evidence="9 18" id="KW-0949">S-adenosyl-L-methionine</keyword>
<comment type="catalytic activity">
    <reaction evidence="1 18">
        <text>guanosine(46) in tRNA + S-adenosyl-L-methionine = N(7)-methylguanosine(46) in tRNA + S-adenosyl-L-homocysteine</text>
        <dbReference type="Rhea" id="RHEA:42708"/>
        <dbReference type="Rhea" id="RHEA-COMP:10188"/>
        <dbReference type="Rhea" id="RHEA-COMP:10189"/>
        <dbReference type="ChEBI" id="CHEBI:57856"/>
        <dbReference type="ChEBI" id="CHEBI:59789"/>
        <dbReference type="ChEBI" id="CHEBI:74269"/>
        <dbReference type="ChEBI" id="CHEBI:74480"/>
        <dbReference type="EC" id="2.1.1.33"/>
    </reaction>
</comment>
<keyword evidence="21" id="KW-1185">Reference proteome</keyword>
<evidence type="ECO:0000256" key="11">
    <source>
        <dbReference type="ARBA" id="ARBA00022723"/>
    </source>
</evidence>
<feature type="binding site" evidence="18">
    <location>
        <position position="258"/>
    </location>
    <ligand>
        <name>S-adenosyl-L-methionine</name>
        <dbReference type="ChEBI" id="CHEBI:59789"/>
    </ligand>
</feature>
<comment type="similarity">
    <text evidence="4">Belongs to the cytochrome P450 family.</text>
</comment>
<dbReference type="FunFam" id="1.10.630.10:FF:000006">
    <property type="entry name" value="Cytochrome P450 302a1, mitochondrial"/>
    <property type="match status" value="1"/>
</dbReference>
<dbReference type="InterPro" id="IPR001128">
    <property type="entry name" value="Cyt_P450"/>
</dbReference>
<keyword evidence="5 18" id="KW-0820">tRNA-binding</keyword>
<comment type="similarity">
    <text evidence="18">Belongs to the class I-like SAM-binding methyltransferase superfamily. TrmB family.</text>
</comment>
<evidence type="ECO:0000313" key="20">
    <source>
        <dbReference type="EMBL" id="GCB65544.1"/>
    </source>
</evidence>
<protein>
    <recommendedName>
        <fullName evidence="18">tRNA (guanine-N(7)-)-methyltransferase</fullName>
        <ecNumber evidence="18">2.1.1.33</ecNumber>
    </recommendedName>
    <alternativeName>
        <fullName evidence="18">Methyltransferase-like protein 1</fullName>
    </alternativeName>
    <alternativeName>
        <fullName evidence="18">tRNA (guanine(46)-N(7))-methyltransferase</fullName>
    </alternativeName>
    <alternativeName>
        <fullName evidence="18">tRNA(m7G46)-methyltransferase</fullName>
    </alternativeName>
</protein>
<dbReference type="GO" id="GO:0005634">
    <property type="term" value="C:nucleus"/>
    <property type="evidence" value="ECO:0007669"/>
    <property type="project" value="UniProtKB-SubCell"/>
</dbReference>
<dbReference type="GO" id="GO:0005743">
    <property type="term" value="C:mitochondrial inner membrane"/>
    <property type="evidence" value="ECO:0007669"/>
    <property type="project" value="TreeGrafter"/>
</dbReference>
<comment type="caution">
    <text evidence="20">The sequence shown here is derived from an EMBL/GenBank/DDBJ whole genome shotgun (WGS) entry which is preliminary data.</text>
</comment>
<dbReference type="GO" id="GO:0000049">
    <property type="term" value="F:tRNA binding"/>
    <property type="evidence" value="ECO:0007669"/>
    <property type="project" value="UniProtKB-UniRule"/>
</dbReference>
<evidence type="ECO:0000256" key="13">
    <source>
        <dbReference type="ARBA" id="ARBA00023002"/>
    </source>
</evidence>
<evidence type="ECO:0000256" key="16">
    <source>
        <dbReference type="ARBA" id="ARBA00023242"/>
    </source>
</evidence>
<dbReference type="GO" id="GO:0034650">
    <property type="term" value="P:cortisol metabolic process"/>
    <property type="evidence" value="ECO:0007669"/>
    <property type="project" value="TreeGrafter"/>
</dbReference>
<dbReference type="GO" id="GO:0006700">
    <property type="term" value="P:C21-steroid hormone biosynthetic process"/>
    <property type="evidence" value="ECO:0007669"/>
    <property type="project" value="TreeGrafter"/>
</dbReference>
<keyword evidence="16 18" id="KW-0539">Nucleus</keyword>
<comment type="pathway">
    <text evidence="17 18">tRNA modification; N(7)-methylguanine-tRNA biosynthesis.</text>
</comment>
<dbReference type="HAMAP" id="MF_03055">
    <property type="entry name" value="tRNA_methyltr_TrmB_euk"/>
    <property type="match status" value="1"/>
</dbReference>
<evidence type="ECO:0000256" key="8">
    <source>
        <dbReference type="ARBA" id="ARBA00022679"/>
    </source>
</evidence>
<dbReference type="AlphaFoldDB" id="A0A401NXF9"/>
<dbReference type="PRINTS" id="PR00385">
    <property type="entry name" value="P450"/>
</dbReference>
<dbReference type="GO" id="GO:0005506">
    <property type="term" value="F:iron ion binding"/>
    <property type="evidence" value="ECO:0007669"/>
    <property type="project" value="InterPro"/>
</dbReference>
<evidence type="ECO:0000256" key="10">
    <source>
        <dbReference type="ARBA" id="ARBA00022694"/>
    </source>
</evidence>
<dbReference type="EC" id="2.1.1.33" evidence="18"/>
<dbReference type="SUPFAM" id="SSF53335">
    <property type="entry name" value="S-adenosyl-L-methionine-dependent methyltransferases"/>
    <property type="match status" value="1"/>
</dbReference>
<evidence type="ECO:0000313" key="21">
    <source>
        <dbReference type="Proteomes" id="UP000288216"/>
    </source>
</evidence>
<dbReference type="GO" id="GO:0016705">
    <property type="term" value="F:oxidoreductase activity, acting on paired donors, with incorporation or reduction of molecular oxygen"/>
    <property type="evidence" value="ECO:0007669"/>
    <property type="project" value="InterPro"/>
</dbReference>
<comment type="cofactor">
    <cofactor evidence="2 19">
        <name>heme</name>
        <dbReference type="ChEBI" id="CHEBI:30413"/>
    </cofactor>
</comment>
<dbReference type="Gene3D" id="1.10.630.10">
    <property type="entry name" value="Cytochrome P450"/>
    <property type="match status" value="1"/>
</dbReference>
<dbReference type="Proteomes" id="UP000288216">
    <property type="component" value="Unassembled WGS sequence"/>
</dbReference>
<evidence type="ECO:0000256" key="5">
    <source>
        <dbReference type="ARBA" id="ARBA00022555"/>
    </source>
</evidence>
<evidence type="ECO:0000256" key="1">
    <source>
        <dbReference type="ARBA" id="ARBA00000142"/>
    </source>
</evidence>
<keyword evidence="7 19" id="KW-0349">Heme</keyword>
<feature type="binding site" evidence="18">
    <location>
        <begin position="205"/>
        <end position="206"/>
    </location>
    <ligand>
        <name>S-adenosyl-L-methionine</name>
        <dbReference type="ChEBI" id="CHEBI:59789"/>
    </ligand>
</feature>
<keyword evidence="14 19" id="KW-0408">Iron</keyword>
<dbReference type="SUPFAM" id="SSF48264">
    <property type="entry name" value="Cytochrome P450"/>
    <property type="match status" value="1"/>
</dbReference>
<evidence type="ECO:0000256" key="4">
    <source>
        <dbReference type="ARBA" id="ARBA00010617"/>
    </source>
</evidence>
<keyword evidence="12 18" id="KW-0694">RNA-binding</keyword>
<dbReference type="GO" id="GO:0006704">
    <property type="term" value="P:glucocorticoid biosynthetic process"/>
    <property type="evidence" value="ECO:0007669"/>
    <property type="project" value="TreeGrafter"/>
</dbReference>
<evidence type="ECO:0000256" key="17">
    <source>
        <dbReference type="ARBA" id="ARBA00060552"/>
    </source>
</evidence>
<dbReference type="InterPro" id="IPR050479">
    <property type="entry name" value="CYP11_CYP27_families"/>
</dbReference>
<feature type="binding site" evidence="18">
    <location>
        <position position="182"/>
    </location>
    <ligand>
        <name>S-adenosyl-L-methionine</name>
        <dbReference type="ChEBI" id="CHEBI:59789"/>
    </ligand>
</feature>
<dbReference type="UniPathway" id="UPA00989"/>
<accession>A0A401NXF9</accession>
<dbReference type="PANTHER" id="PTHR24279">
    <property type="entry name" value="CYTOCHROME P450"/>
    <property type="match status" value="1"/>
</dbReference>
<name>A0A401NXF9_SCYTO</name>
<dbReference type="GO" id="GO:0071375">
    <property type="term" value="P:cellular response to peptide hormone stimulus"/>
    <property type="evidence" value="ECO:0007669"/>
    <property type="project" value="TreeGrafter"/>
</dbReference>
<dbReference type="STRING" id="75743.A0A401NXF9"/>
<comment type="subcellular location">
    <subcellularLocation>
        <location evidence="3 18">Nucleus</location>
    </subcellularLocation>
</comment>
<feature type="binding site" evidence="18">
    <location>
        <begin position="336"/>
        <end position="338"/>
    </location>
    <ligand>
        <name>S-adenosyl-L-methionine</name>
        <dbReference type="ChEBI" id="CHEBI:59789"/>
    </ligand>
</feature>
<dbReference type="InterPro" id="IPR017972">
    <property type="entry name" value="Cyt_P450_CS"/>
</dbReference>
<evidence type="ECO:0000256" key="9">
    <source>
        <dbReference type="ARBA" id="ARBA00022691"/>
    </source>
</evidence>
<dbReference type="GO" id="GO:0042359">
    <property type="term" value="P:vitamin D metabolic process"/>
    <property type="evidence" value="ECO:0007669"/>
    <property type="project" value="UniProtKB-ARBA"/>
</dbReference>
<evidence type="ECO:0000256" key="3">
    <source>
        <dbReference type="ARBA" id="ARBA00004123"/>
    </source>
</evidence>
<dbReference type="InterPro" id="IPR029063">
    <property type="entry name" value="SAM-dependent_MTases_sf"/>
</dbReference>
<evidence type="ECO:0000256" key="12">
    <source>
        <dbReference type="ARBA" id="ARBA00022884"/>
    </source>
</evidence>
<dbReference type="Pfam" id="PF00067">
    <property type="entry name" value="p450"/>
    <property type="match status" value="1"/>
</dbReference>
<feature type="active site" evidence="18">
    <location>
        <position position="261"/>
    </location>
</feature>
<feature type="binding site" description="axial binding residue" evidence="19">
    <location>
        <position position="788"/>
    </location>
    <ligand>
        <name>heme</name>
        <dbReference type="ChEBI" id="CHEBI:30413"/>
    </ligand>
    <ligandPart>
        <name>Fe</name>
        <dbReference type="ChEBI" id="CHEBI:18248"/>
    </ligandPart>
</feature>
<evidence type="ECO:0000256" key="14">
    <source>
        <dbReference type="ARBA" id="ARBA00023004"/>
    </source>
</evidence>
<dbReference type="GO" id="GO:0008203">
    <property type="term" value="P:cholesterol metabolic process"/>
    <property type="evidence" value="ECO:0007669"/>
    <property type="project" value="TreeGrafter"/>
</dbReference>
<dbReference type="OrthoDB" id="3945418at2759"/>
<keyword evidence="8 18" id="KW-0808">Transferase</keyword>
<dbReference type="Gene3D" id="3.40.50.150">
    <property type="entry name" value="Vaccinia Virus protein VP39"/>
    <property type="match status" value="1"/>
</dbReference>
<reference evidence="20 21" key="1">
    <citation type="journal article" date="2018" name="Nat. Ecol. Evol.">
        <title>Shark genomes provide insights into elasmobranch evolution and the origin of vertebrates.</title>
        <authorList>
            <person name="Hara Y"/>
            <person name="Yamaguchi K"/>
            <person name="Onimaru K"/>
            <person name="Kadota M"/>
            <person name="Koyanagi M"/>
            <person name="Keeley SD"/>
            <person name="Tatsumi K"/>
            <person name="Tanaka K"/>
            <person name="Motone F"/>
            <person name="Kageyama Y"/>
            <person name="Nozu R"/>
            <person name="Adachi N"/>
            <person name="Nishimura O"/>
            <person name="Nakagawa R"/>
            <person name="Tanegashima C"/>
            <person name="Kiyatake I"/>
            <person name="Matsumoto R"/>
            <person name="Murakumo K"/>
            <person name="Nishida K"/>
            <person name="Terakita A"/>
            <person name="Kuratani S"/>
            <person name="Sato K"/>
            <person name="Hyodo S Kuraku.S."/>
        </authorList>
    </citation>
    <scope>NUCLEOTIDE SEQUENCE [LARGE SCALE GENOMIC DNA]</scope>
</reference>
<dbReference type="NCBIfam" id="TIGR00091">
    <property type="entry name" value="tRNA (guanosine(46)-N7)-methyltransferase TrmB"/>
    <property type="match status" value="1"/>
</dbReference>
<dbReference type="PROSITE" id="PS00086">
    <property type="entry name" value="CYTOCHROME_P450"/>
    <property type="match status" value="1"/>
</dbReference>
<evidence type="ECO:0000256" key="2">
    <source>
        <dbReference type="ARBA" id="ARBA00001971"/>
    </source>
</evidence>
<dbReference type="CDD" id="cd20648">
    <property type="entry name" value="CYP27B1"/>
    <property type="match status" value="1"/>
</dbReference>
<comment type="function">
    <text evidence="18">Catalyzes the formation of N(7)-methylguanine at position 46 (m7G46) in tRNA.</text>
</comment>
<evidence type="ECO:0000256" key="6">
    <source>
        <dbReference type="ARBA" id="ARBA00022603"/>
    </source>
</evidence>
<dbReference type="PROSITE" id="PS51625">
    <property type="entry name" value="SAM_MT_TRMB"/>
    <property type="match status" value="1"/>
</dbReference>